<dbReference type="InterPro" id="IPR048746">
    <property type="entry name" value="CCL2-like_lectin"/>
</dbReference>
<dbReference type="Proteomes" id="UP000217790">
    <property type="component" value="Unassembled WGS sequence"/>
</dbReference>
<organism evidence="2 3">
    <name type="scientific">Armillaria gallica</name>
    <name type="common">Bulbous honey fungus</name>
    <name type="synonym">Armillaria bulbosa</name>
    <dbReference type="NCBI Taxonomy" id="47427"/>
    <lineage>
        <taxon>Eukaryota</taxon>
        <taxon>Fungi</taxon>
        <taxon>Dikarya</taxon>
        <taxon>Basidiomycota</taxon>
        <taxon>Agaricomycotina</taxon>
        <taxon>Agaricomycetes</taxon>
        <taxon>Agaricomycetidae</taxon>
        <taxon>Agaricales</taxon>
        <taxon>Marasmiineae</taxon>
        <taxon>Physalacriaceae</taxon>
        <taxon>Armillaria</taxon>
    </lineage>
</organism>
<keyword evidence="3" id="KW-1185">Reference proteome</keyword>
<evidence type="ECO:0000259" key="1">
    <source>
        <dbReference type="Pfam" id="PF21595"/>
    </source>
</evidence>
<accession>A0A2H3CUG1</accession>
<gene>
    <name evidence="2" type="ORF">ARMGADRAFT_1093633</name>
</gene>
<dbReference type="Gene3D" id="2.80.10.50">
    <property type="match status" value="1"/>
</dbReference>
<dbReference type="OrthoDB" id="5271368at2759"/>
<dbReference type="Pfam" id="PF21595">
    <property type="entry name" value="CCL2-like"/>
    <property type="match status" value="1"/>
</dbReference>
<evidence type="ECO:0000313" key="2">
    <source>
        <dbReference type="EMBL" id="PBK78946.1"/>
    </source>
</evidence>
<sequence length="61" mass="6635">MTVLPAHSYVWTIRETDTGVTIQDGGRTVFWGLANASENSQVTIGAGTGDIQQKWVLMRVA</sequence>
<name>A0A2H3CUG1_ARMGA</name>
<protein>
    <recommendedName>
        <fullName evidence="1">CCL2-like lectin domain-containing protein</fullName>
    </recommendedName>
</protein>
<dbReference type="InParanoid" id="A0A2H3CUG1"/>
<proteinExistence type="predicted"/>
<reference evidence="3" key="1">
    <citation type="journal article" date="2017" name="Nat. Ecol. Evol.">
        <title>Genome expansion and lineage-specific genetic innovations in the forest pathogenic fungi Armillaria.</title>
        <authorList>
            <person name="Sipos G."/>
            <person name="Prasanna A.N."/>
            <person name="Walter M.C."/>
            <person name="O'Connor E."/>
            <person name="Balint B."/>
            <person name="Krizsan K."/>
            <person name="Kiss B."/>
            <person name="Hess J."/>
            <person name="Varga T."/>
            <person name="Slot J."/>
            <person name="Riley R."/>
            <person name="Boka B."/>
            <person name="Rigling D."/>
            <person name="Barry K."/>
            <person name="Lee J."/>
            <person name="Mihaltcheva S."/>
            <person name="LaButti K."/>
            <person name="Lipzen A."/>
            <person name="Waldron R."/>
            <person name="Moloney N.M."/>
            <person name="Sperisen C."/>
            <person name="Kredics L."/>
            <person name="Vagvoelgyi C."/>
            <person name="Patrignani A."/>
            <person name="Fitzpatrick D."/>
            <person name="Nagy I."/>
            <person name="Doyle S."/>
            <person name="Anderson J.B."/>
            <person name="Grigoriev I.V."/>
            <person name="Gueldener U."/>
            <person name="Muensterkoetter M."/>
            <person name="Nagy L.G."/>
        </authorList>
    </citation>
    <scope>NUCLEOTIDE SEQUENCE [LARGE SCALE GENOMIC DNA]</scope>
    <source>
        <strain evidence="3">Ar21-2</strain>
    </source>
</reference>
<dbReference type="AlphaFoldDB" id="A0A2H3CUG1"/>
<feature type="domain" description="CCL2-like lectin" evidence="1">
    <location>
        <begin position="2"/>
        <end position="55"/>
    </location>
</feature>
<dbReference type="EMBL" id="KZ293947">
    <property type="protein sequence ID" value="PBK78946.1"/>
    <property type="molecule type" value="Genomic_DNA"/>
</dbReference>
<evidence type="ECO:0000313" key="3">
    <source>
        <dbReference type="Proteomes" id="UP000217790"/>
    </source>
</evidence>